<evidence type="ECO:0000256" key="5">
    <source>
        <dbReference type="ARBA" id="ARBA00022927"/>
    </source>
</evidence>
<gene>
    <name evidence="11" type="primary">KNAG0J01650</name>
    <name evidence="11" type="ordered locus">KNAG_0J01650</name>
</gene>
<dbReference type="GO" id="GO:0061908">
    <property type="term" value="C:phagophore"/>
    <property type="evidence" value="ECO:0007669"/>
    <property type="project" value="EnsemblFungi"/>
</dbReference>
<evidence type="ECO:0000256" key="4">
    <source>
        <dbReference type="ARBA" id="ARBA00022843"/>
    </source>
</evidence>
<dbReference type="GO" id="GO:0034727">
    <property type="term" value="P:piecemeal microautophagy of the nucleus"/>
    <property type="evidence" value="ECO:0007669"/>
    <property type="project" value="EnsemblFungi"/>
</dbReference>
<dbReference type="Pfam" id="PF20637">
    <property type="entry name" value="ATG5_HBR"/>
    <property type="match status" value="1"/>
</dbReference>
<reference evidence="12" key="2">
    <citation type="submission" date="2012-08" db="EMBL/GenBank/DDBJ databases">
        <title>Genome sequence of Kazachstania naganishii.</title>
        <authorList>
            <person name="Gordon J.L."/>
            <person name="Armisen D."/>
            <person name="Proux-Wera E."/>
            <person name="OhEigeartaigh S.S."/>
            <person name="Byrne K.P."/>
            <person name="Wolfe K.H."/>
        </authorList>
    </citation>
    <scope>NUCLEOTIDE SEQUENCE [LARGE SCALE GENOMIC DNA]</scope>
    <source>
        <strain evidence="12">ATCC MYA-139 / BCRC 22969 / CBS 8797 / CCRC 22969 / KCTC 17520 / NBRC 10181 / NCYC 3082</strain>
    </source>
</reference>
<dbReference type="Proteomes" id="UP000006310">
    <property type="component" value="Chromosome 10"/>
</dbReference>
<keyword evidence="7" id="KW-0472">Membrane</keyword>
<dbReference type="GO" id="GO:0032258">
    <property type="term" value="P:cytoplasm to vacuole targeting by the Cvt pathway"/>
    <property type="evidence" value="ECO:0007669"/>
    <property type="project" value="EnsemblFungi"/>
</dbReference>
<protein>
    <recommendedName>
        <fullName evidence="7">Autophagy protein 5</fullName>
    </recommendedName>
</protein>
<dbReference type="InterPro" id="IPR042527">
    <property type="entry name" value="Atg5_UblA_dom_sf"/>
</dbReference>
<keyword evidence="12" id="KW-1185">Reference proteome</keyword>
<dbReference type="GO" id="GO:0051365">
    <property type="term" value="P:cellular response to potassium ion starvation"/>
    <property type="evidence" value="ECO:0007669"/>
    <property type="project" value="EnsemblFungi"/>
</dbReference>
<feature type="domain" description="Autophagy protein ATG5 alpha-helical bundle region" evidence="9">
    <location>
        <begin position="138"/>
        <end position="195"/>
    </location>
</feature>
<dbReference type="GO" id="GO:0005829">
    <property type="term" value="C:cytosol"/>
    <property type="evidence" value="ECO:0007669"/>
    <property type="project" value="EnsemblFungi"/>
</dbReference>
<dbReference type="PANTHER" id="PTHR13040">
    <property type="entry name" value="AUTOPHAGY PROTEIN 5"/>
    <property type="match status" value="1"/>
</dbReference>
<evidence type="ECO:0000313" key="12">
    <source>
        <dbReference type="Proteomes" id="UP000006310"/>
    </source>
</evidence>
<dbReference type="STRING" id="1071383.J7SAK3"/>
<organism evidence="11 12">
    <name type="scientific">Huiozyma naganishii (strain ATCC MYA-139 / BCRC 22969 / CBS 8797 / KCTC 17520 / NBRC 10181 / NCYC 3082 / Yp74L-3)</name>
    <name type="common">Yeast</name>
    <name type="synonym">Kazachstania naganishii</name>
    <dbReference type="NCBI Taxonomy" id="1071383"/>
    <lineage>
        <taxon>Eukaryota</taxon>
        <taxon>Fungi</taxon>
        <taxon>Dikarya</taxon>
        <taxon>Ascomycota</taxon>
        <taxon>Saccharomycotina</taxon>
        <taxon>Saccharomycetes</taxon>
        <taxon>Saccharomycetales</taxon>
        <taxon>Saccharomycetaceae</taxon>
        <taxon>Huiozyma</taxon>
    </lineage>
</organism>
<dbReference type="GO" id="GO:0044233">
    <property type="term" value="C:mitochondria-associated endoplasmic reticulum membrane contact site"/>
    <property type="evidence" value="ECO:0007669"/>
    <property type="project" value="TreeGrafter"/>
</dbReference>
<evidence type="ECO:0000256" key="3">
    <source>
        <dbReference type="ARBA" id="ARBA00022499"/>
    </source>
</evidence>
<evidence type="ECO:0000256" key="7">
    <source>
        <dbReference type="RuleBase" id="RU361202"/>
    </source>
</evidence>
<proteinExistence type="inferred from homology"/>
<evidence type="ECO:0000259" key="10">
    <source>
        <dbReference type="Pfam" id="PF20638"/>
    </source>
</evidence>
<keyword evidence="5" id="KW-0653">Protein transport</keyword>
<dbReference type="AlphaFoldDB" id="J7SAK3"/>
<evidence type="ECO:0000256" key="1">
    <source>
        <dbReference type="ARBA" id="ARBA00004623"/>
    </source>
</evidence>
<dbReference type="GO" id="GO:0019776">
    <property type="term" value="F:Atg8-family ligase activity"/>
    <property type="evidence" value="ECO:0007669"/>
    <property type="project" value="EnsemblFungi"/>
</dbReference>
<dbReference type="GO" id="GO:0005776">
    <property type="term" value="C:autophagosome"/>
    <property type="evidence" value="ECO:0007669"/>
    <property type="project" value="EnsemblFungi"/>
</dbReference>
<evidence type="ECO:0000256" key="2">
    <source>
        <dbReference type="ARBA" id="ARBA00006910"/>
    </source>
</evidence>
<keyword evidence="7" id="KW-0813">Transport</keyword>
<keyword evidence="4 7" id="KW-0832">Ubl conjugation</keyword>
<dbReference type="GO" id="GO:0000423">
    <property type="term" value="P:mitophagy"/>
    <property type="evidence" value="ECO:0007669"/>
    <property type="project" value="EnsemblFungi"/>
</dbReference>
<dbReference type="KEGG" id="kng:KNAG_0J01650"/>
<keyword evidence="3 7" id="KW-1017">Isopeptide bond</keyword>
<name>J7SAK3_HUIN7</name>
<keyword evidence="6 7" id="KW-0072">Autophagy</keyword>
<dbReference type="RefSeq" id="XP_022466491.1">
    <property type="nucleotide sequence ID" value="XM_022610168.1"/>
</dbReference>
<dbReference type="Gene3D" id="1.10.246.190">
    <property type="entry name" value="Autophagy protein Apg5, helix rich domain"/>
    <property type="match status" value="1"/>
</dbReference>
<dbReference type="Gene3D" id="3.10.20.90">
    <property type="entry name" value="Phosphatidylinositol 3-kinase Catalytic Subunit, Chain A, domain 1"/>
    <property type="match status" value="1"/>
</dbReference>
<accession>J7SAK3</accession>
<comment type="subcellular location">
    <subcellularLocation>
        <location evidence="1 7">Preautophagosomal structure membrane</location>
        <topology evidence="1 7">Peripheral membrane protein</topology>
    </subcellularLocation>
</comment>
<sequence>MSIRELVWGGTINVTLTVDQKLFIPGVPAETGSLNFRIRRDSYIVECLPRLLNQLQRYMVGNLADILNHCWLECDSTVLPWFQPVGVQYDLVRYDAILQRDEFLKMASSVDAITVWRIKLNYGPTLPAGVIPLIRQPNQIESYWMHRWKQACFILNGTSKQMMSLSRNDSKKFWDSVRNGDSNDFEYVSAKIVPTKPRMIPLQLHDINDPSRIHQPRAECENSSGKKTSLLDAVATTLPQLLAEKGQLSSSTTLICQGIIIDADEQLERLYPPMKSFDGFLHVVVVTIL</sequence>
<dbReference type="OMA" id="SIQKAVW"/>
<dbReference type="GO" id="GO:0006995">
    <property type="term" value="P:cellular response to nitrogen starvation"/>
    <property type="evidence" value="ECO:0007669"/>
    <property type="project" value="TreeGrafter"/>
</dbReference>
<evidence type="ECO:0000259" key="8">
    <source>
        <dbReference type="Pfam" id="PF04106"/>
    </source>
</evidence>
<dbReference type="eggNOG" id="KOG2976">
    <property type="taxonomic scope" value="Eukaryota"/>
</dbReference>
<evidence type="ECO:0000313" key="11">
    <source>
        <dbReference type="EMBL" id="CCK72246.1"/>
    </source>
</evidence>
<comment type="similarity">
    <text evidence="2 7">Belongs to the ATG5 family.</text>
</comment>
<dbReference type="Pfam" id="PF20638">
    <property type="entry name" value="ATG5_UblA"/>
    <property type="match status" value="1"/>
</dbReference>
<dbReference type="GO" id="GO:0008047">
    <property type="term" value="F:enzyme activator activity"/>
    <property type="evidence" value="ECO:0007669"/>
    <property type="project" value="EnsemblFungi"/>
</dbReference>
<evidence type="ECO:0000256" key="6">
    <source>
        <dbReference type="ARBA" id="ARBA00023006"/>
    </source>
</evidence>
<dbReference type="GeneID" id="34528001"/>
<dbReference type="InterPro" id="IPR048318">
    <property type="entry name" value="ATG5_UblB"/>
</dbReference>
<dbReference type="EMBL" id="HE978323">
    <property type="protein sequence ID" value="CCK72246.1"/>
    <property type="molecule type" value="Genomic_DNA"/>
</dbReference>
<dbReference type="InterPro" id="IPR048939">
    <property type="entry name" value="ATG5_UblA"/>
</dbReference>
<evidence type="ECO:0000259" key="9">
    <source>
        <dbReference type="Pfam" id="PF20637"/>
    </source>
</evidence>
<reference evidence="11 12" key="1">
    <citation type="journal article" date="2011" name="Proc. Natl. Acad. Sci. U.S.A.">
        <title>Evolutionary erosion of yeast sex chromosomes by mating-type switching accidents.</title>
        <authorList>
            <person name="Gordon J.L."/>
            <person name="Armisen D."/>
            <person name="Proux-Wera E."/>
            <person name="Oheigeartaigh S.S."/>
            <person name="Byrne K.P."/>
            <person name="Wolfe K.H."/>
        </authorList>
    </citation>
    <scope>NUCLEOTIDE SEQUENCE [LARGE SCALE GENOMIC DNA]</scope>
    <source>
        <strain evidence="12">ATCC MYA-139 / BCRC 22969 / CBS 8797 / CCRC 22969 / KCTC 17520 / NBRC 10181 / NCYC 3082</strain>
    </source>
</reference>
<dbReference type="GO" id="GO:0140355">
    <property type="term" value="F:cargo receptor ligand activity"/>
    <property type="evidence" value="ECO:0007669"/>
    <property type="project" value="EnsemblFungi"/>
</dbReference>
<dbReference type="PANTHER" id="PTHR13040:SF2">
    <property type="entry name" value="AUTOPHAGY PROTEIN 5"/>
    <property type="match status" value="1"/>
</dbReference>
<comment type="function">
    <text evidence="7">Involved in cytoplasm to vacuole transport (Cvt) and autophagic vesicle formation.</text>
</comment>
<dbReference type="Pfam" id="PF04106">
    <property type="entry name" value="ATG5_UblB"/>
    <property type="match status" value="1"/>
</dbReference>
<dbReference type="GO" id="GO:0034274">
    <property type="term" value="C:Atg12-Atg5-Atg16 complex"/>
    <property type="evidence" value="ECO:0007669"/>
    <property type="project" value="EnsemblFungi"/>
</dbReference>
<dbReference type="InterPro" id="IPR048940">
    <property type="entry name" value="ATG5_HBR"/>
</dbReference>
<dbReference type="Gene3D" id="3.10.20.620">
    <property type="match status" value="1"/>
</dbReference>
<comment type="subunit">
    <text evidence="7">Conjugated with ATG12.</text>
</comment>
<dbReference type="OrthoDB" id="272162at2759"/>
<feature type="domain" description="Autophagy protein ATG5 UblB" evidence="8">
    <location>
        <begin position="200"/>
        <end position="285"/>
    </location>
</feature>
<dbReference type="InterPro" id="IPR007239">
    <property type="entry name" value="Atg5"/>
</dbReference>
<dbReference type="HOGENOM" id="CLU_051894_2_0_1"/>
<dbReference type="GO" id="GO:0034045">
    <property type="term" value="C:phagophore assembly site membrane"/>
    <property type="evidence" value="ECO:0007669"/>
    <property type="project" value="UniProtKB-SubCell"/>
</dbReference>
<dbReference type="InterPro" id="IPR042526">
    <property type="entry name" value="Atg5_HR"/>
</dbReference>
<dbReference type="GO" id="GO:0120095">
    <property type="term" value="C:vacuole-isolation membrane contact site"/>
    <property type="evidence" value="ECO:0007669"/>
    <property type="project" value="EnsemblFungi"/>
</dbReference>
<feature type="domain" description="Autophagy protein ATG5 UblA" evidence="10">
    <location>
        <begin position="7"/>
        <end position="119"/>
    </location>
</feature>